<dbReference type="EMBL" id="WUAV01000002">
    <property type="protein sequence ID" value="KAF1767278.1"/>
    <property type="molecule type" value="Genomic_DNA"/>
</dbReference>
<accession>A0A6A5HHG4</accession>
<evidence type="ECO:0000313" key="2">
    <source>
        <dbReference type="Proteomes" id="UP000483820"/>
    </source>
</evidence>
<dbReference type="RefSeq" id="XP_053590252.1">
    <property type="nucleotide sequence ID" value="XM_053726058.1"/>
</dbReference>
<dbReference type="AlphaFoldDB" id="A0A6A5HHG4"/>
<evidence type="ECO:0000313" key="1">
    <source>
        <dbReference type="EMBL" id="KAF1767278.1"/>
    </source>
</evidence>
<protein>
    <submittedName>
        <fullName evidence="1">Uncharacterized protein</fullName>
    </submittedName>
</protein>
<dbReference type="Proteomes" id="UP000483820">
    <property type="component" value="Chromosome II"/>
</dbReference>
<dbReference type="KEGG" id="crq:GCK72_007237"/>
<sequence length="71" mass="7804">MSEWVGRELGFTDEIRNVTLTFWSGTGGRLDHCGRLGIGELLDATLAGDDAADFDGEIRVLCLLTDLENFQ</sequence>
<gene>
    <name evidence="1" type="ORF">GCK72_007237</name>
</gene>
<dbReference type="CTD" id="78774318"/>
<comment type="caution">
    <text evidence="1">The sequence shown here is derived from an EMBL/GenBank/DDBJ whole genome shotgun (WGS) entry which is preliminary data.</text>
</comment>
<dbReference type="GeneID" id="78774318"/>
<proteinExistence type="predicted"/>
<reference evidence="1 2" key="1">
    <citation type="submission" date="2019-12" db="EMBL/GenBank/DDBJ databases">
        <title>Chromosome-level assembly of the Caenorhabditis remanei genome.</title>
        <authorList>
            <person name="Teterina A.A."/>
            <person name="Willis J.H."/>
            <person name="Phillips P.C."/>
        </authorList>
    </citation>
    <scope>NUCLEOTIDE SEQUENCE [LARGE SCALE GENOMIC DNA]</scope>
    <source>
        <strain evidence="1 2">PX506</strain>
        <tissue evidence="1">Whole organism</tissue>
    </source>
</reference>
<name>A0A6A5HHG4_CAERE</name>
<organism evidence="1 2">
    <name type="scientific">Caenorhabditis remanei</name>
    <name type="common">Caenorhabditis vulgaris</name>
    <dbReference type="NCBI Taxonomy" id="31234"/>
    <lineage>
        <taxon>Eukaryota</taxon>
        <taxon>Metazoa</taxon>
        <taxon>Ecdysozoa</taxon>
        <taxon>Nematoda</taxon>
        <taxon>Chromadorea</taxon>
        <taxon>Rhabditida</taxon>
        <taxon>Rhabditina</taxon>
        <taxon>Rhabditomorpha</taxon>
        <taxon>Rhabditoidea</taxon>
        <taxon>Rhabditidae</taxon>
        <taxon>Peloderinae</taxon>
        <taxon>Caenorhabditis</taxon>
    </lineage>
</organism>